<protein>
    <submittedName>
        <fullName evidence="1">Uncharacterized protein</fullName>
    </submittedName>
</protein>
<gene>
    <name evidence="1" type="ORF">NQ176_g5844</name>
</gene>
<dbReference type="EMBL" id="JANJQO010000780">
    <property type="protein sequence ID" value="KAJ2974842.1"/>
    <property type="molecule type" value="Genomic_DNA"/>
</dbReference>
<reference evidence="1" key="1">
    <citation type="submission" date="2022-08" db="EMBL/GenBank/DDBJ databases">
        <title>Genome Sequence of Lecanicillium fungicola.</title>
        <authorList>
            <person name="Buettner E."/>
        </authorList>
    </citation>
    <scope>NUCLEOTIDE SEQUENCE</scope>
    <source>
        <strain evidence="1">Babe33</strain>
    </source>
</reference>
<comment type="caution">
    <text evidence="1">The sequence shown here is derived from an EMBL/GenBank/DDBJ whole genome shotgun (WGS) entry which is preliminary data.</text>
</comment>
<proteinExistence type="predicted"/>
<accession>A0ACC1N6D2</accession>
<sequence>MKFTLITSLFAATILAAPAAPAPDAAGAPSFPAGMGSVYHHLLHARPERAFFNVLEYYGDEGVPLVGASVAVSESFINGMETYNVLWIEKTQDIYTRKGVGRILKSDWVAQKPERIDLLLM</sequence>
<keyword evidence="2" id="KW-1185">Reference proteome</keyword>
<dbReference type="Proteomes" id="UP001143910">
    <property type="component" value="Unassembled WGS sequence"/>
</dbReference>
<evidence type="ECO:0000313" key="1">
    <source>
        <dbReference type="EMBL" id="KAJ2974842.1"/>
    </source>
</evidence>
<name>A0ACC1N6D2_9HYPO</name>
<evidence type="ECO:0000313" key="2">
    <source>
        <dbReference type="Proteomes" id="UP001143910"/>
    </source>
</evidence>
<organism evidence="1 2">
    <name type="scientific">Zarea fungicola</name>
    <dbReference type="NCBI Taxonomy" id="93591"/>
    <lineage>
        <taxon>Eukaryota</taxon>
        <taxon>Fungi</taxon>
        <taxon>Dikarya</taxon>
        <taxon>Ascomycota</taxon>
        <taxon>Pezizomycotina</taxon>
        <taxon>Sordariomycetes</taxon>
        <taxon>Hypocreomycetidae</taxon>
        <taxon>Hypocreales</taxon>
        <taxon>Cordycipitaceae</taxon>
        <taxon>Zarea</taxon>
    </lineage>
</organism>